<evidence type="ECO:0000313" key="2">
    <source>
        <dbReference type="Proteomes" id="UP000030746"/>
    </source>
</evidence>
<keyword evidence="2" id="KW-1185">Reference proteome</keyword>
<dbReference type="EMBL" id="KB203357">
    <property type="protein sequence ID" value="ESO84943.1"/>
    <property type="molecule type" value="Genomic_DNA"/>
</dbReference>
<dbReference type="CTD" id="20245174"/>
<dbReference type="RefSeq" id="XP_009064331.1">
    <property type="nucleotide sequence ID" value="XM_009066083.1"/>
</dbReference>
<gene>
    <name evidence="1" type="ORF">LOTGIDRAFT_196169</name>
</gene>
<dbReference type="GeneID" id="20245174"/>
<dbReference type="AlphaFoldDB" id="V3Z2W5"/>
<reference evidence="1 2" key="1">
    <citation type="journal article" date="2013" name="Nature">
        <title>Insights into bilaterian evolution from three spiralian genomes.</title>
        <authorList>
            <person name="Simakov O."/>
            <person name="Marletaz F."/>
            <person name="Cho S.J."/>
            <person name="Edsinger-Gonzales E."/>
            <person name="Havlak P."/>
            <person name="Hellsten U."/>
            <person name="Kuo D.H."/>
            <person name="Larsson T."/>
            <person name="Lv J."/>
            <person name="Arendt D."/>
            <person name="Savage R."/>
            <person name="Osoegawa K."/>
            <person name="de Jong P."/>
            <person name="Grimwood J."/>
            <person name="Chapman J.A."/>
            <person name="Shapiro H."/>
            <person name="Aerts A."/>
            <person name="Otillar R.P."/>
            <person name="Terry A.Y."/>
            <person name="Boore J.L."/>
            <person name="Grigoriev I.V."/>
            <person name="Lindberg D.R."/>
            <person name="Seaver E.C."/>
            <person name="Weisblat D.A."/>
            <person name="Putnam N.H."/>
            <person name="Rokhsar D.S."/>
        </authorList>
    </citation>
    <scope>NUCLEOTIDE SEQUENCE [LARGE SCALE GENOMIC DNA]</scope>
</reference>
<dbReference type="HOGENOM" id="CLU_2560868_0_0_1"/>
<name>V3Z2W5_LOTGI</name>
<sequence>MCAEKIVDADRIQMEKDGKIGAELEQTEPVQNSSIERHPGVLRVSWTRKNRGIIPNFSHKVVNIYSEYVNNRHAHHLINFIL</sequence>
<organism evidence="1 2">
    <name type="scientific">Lottia gigantea</name>
    <name type="common">Giant owl limpet</name>
    <dbReference type="NCBI Taxonomy" id="225164"/>
    <lineage>
        <taxon>Eukaryota</taxon>
        <taxon>Metazoa</taxon>
        <taxon>Spiralia</taxon>
        <taxon>Lophotrochozoa</taxon>
        <taxon>Mollusca</taxon>
        <taxon>Gastropoda</taxon>
        <taxon>Patellogastropoda</taxon>
        <taxon>Lottioidea</taxon>
        <taxon>Lottiidae</taxon>
        <taxon>Lottia</taxon>
    </lineage>
</organism>
<dbReference type="Proteomes" id="UP000030746">
    <property type="component" value="Unassembled WGS sequence"/>
</dbReference>
<evidence type="ECO:0000313" key="1">
    <source>
        <dbReference type="EMBL" id="ESO84943.1"/>
    </source>
</evidence>
<proteinExistence type="predicted"/>
<accession>V3Z2W5</accession>
<dbReference type="KEGG" id="lgi:LOTGIDRAFT_196169"/>
<protein>
    <submittedName>
        <fullName evidence="1">Uncharacterized protein</fullName>
    </submittedName>
</protein>